<dbReference type="PANTHER" id="PTHR46093">
    <property type="entry name" value="ACYL-COA-BINDING DOMAIN-CONTAINING PROTEIN 5"/>
    <property type="match status" value="1"/>
</dbReference>
<keyword evidence="3" id="KW-0175">Coiled coil</keyword>
<keyword evidence="2" id="KW-0677">Repeat</keyword>
<dbReference type="PANTHER" id="PTHR46093:SF14">
    <property type="entry name" value="ACYL-COA-BINDING DOMAIN PROTEIN"/>
    <property type="match status" value="1"/>
</dbReference>
<keyword evidence="7" id="KW-1185">Reference proteome</keyword>
<feature type="domain" description="Acyl-CoA-binding" evidence="5">
    <location>
        <begin position="623"/>
        <end position="683"/>
    </location>
</feature>
<comment type="caution">
    <text evidence="6">The sequence shown here is derived from an EMBL/GenBank/DDBJ whole genome shotgun (WGS) entry which is preliminary data.</text>
</comment>
<dbReference type="Gene3D" id="2.120.10.80">
    <property type="entry name" value="Kelch-type beta propeller"/>
    <property type="match status" value="2"/>
</dbReference>
<dbReference type="InterPro" id="IPR015915">
    <property type="entry name" value="Kelch-typ_b-propeller"/>
</dbReference>
<dbReference type="Pfam" id="PF24681">
    <property type="entry name" value="Kelch_KLHDC2_KLHL20_DRC7"/>
    <property type="match status" value="1"/>
</dbReference>
<evidence type="ECO:0000259" key="5">
    <source>
        <dbReference type="Pfam" id="PF24922"/>
    </source>
</evidence>
<feature type="region of interest" description="Disordered" evidence="4">
    <location>
        <begin position="17"/>
        <end position="66"/>
    </location>
</feature>
<evidence type="ECO:0000256" key="2">
    <source>
        <dbReference type="ARBA" id="ARBA00022737"/>
    </source>
</evidence>
<evidence type="ECO:0000256" key="1">
    <source>
        <dbReference type="ARBA" id="ARBA00022441"/>
    </source>
</evidence>
<dbReference type="EMBL" id="QJKJ01009888">
    <property type="protein sequence ID" value="RDX75255.1"/>
    <property type="molecule type" value="Genomic_DNA"/>
</dbReference>
<dbReference type="OrthoDB" id="10251809at2759"/>
<dbReference type="AlphaFoldDB" id="A0A371FAE1"/>
<dbReference type="InterPro" id="IPR056819">
    <property type="entry name" value="ACBP4-6_C"/>
</dbReference>
<protein>
    <submittedName>
        <fullName evidence="6">Acyl-CoA-binding domain-containing protein 4</fullName>
    </submittedName>
</protein>
<organism evidence="6 7">
    <name type="scientific">Mucuna pruriens</name>
    <name type="common">Velvet bean</name>
    <name type="synonym">Dolichos pruriens</name>
    <dbReference type="NCBI Taxonomy" id="157652"/>
    <lineage>
        <taxon>Eukaryota</taxon>
        <taxon>Viridiplantae</taxon>
        <taxon>Streptophyta</taxon>
        <taxon>Embryophyta</taxon>
        <taxon>Tracheophyta</taxon>
        <taxon>Spermatophyta</taxon>
        <taxon>Magnoliopsida</taxon>
        <taxon>eudicotyledons</taxon>
        <taxon>Gunneridae</taxon>
        <taxon>Pentapetalae</taxon>
        <taxon>rosids</taxon>
        <taxon>fabids</taxon>
        <taxon>Fabales</taxon>
        <taxon>Fabaceae</taxon>
        <taxon>Papilionoideae</taxon>
        <taxon>50 kb inversion clade</taxon>
        <taxon>NPAAA clade</taxon>
        <taxon>indigoferoid/millettioid clade</taxon>
        <taxon>Phaseoleae</taxon>
        <taxon>Mucuna</taxon>
    </lineage>
</organism>
<gene>
    <name evidence="6" type="primary">ACBP4</name>
    <name evidence="6" type="ORF">CR513_44886</name>
</gene>
<dbReference type="Pfam" id="PF24922">
    <property type="entry name" value="ACBP4_C"/>
    <property type="match status" value="1"/>
</dbReference>
<dbReference type="SUPFAM" id="SSF117281">
    <property type="entry name" value="Kelch motif"/>
    <property type="match status" value="2"/>
</dbReference>
<feature type="compositionally biased region" description="Polar residues" evidence="4">
    <location>
        <begin position="56"/>
        <end position="66"/>
    </location>
</feature>
<evidence type="ECO:0000256" key="4">
    <source>
        <dbReference type="SAM" id="MobiDB-lite"/>
    </source>
</evidence>
<feature type="coiled-coil region" evidence="3">
    <location>
        <begin position="573"/>
        <end position="649"/>
    </location>
</feature>
<evidence type="ECO:0000256" key="3">
    <source>
        <dbReference type="SAM" id="Coils"/>
    </source>
</evidence>
<evidence type="ECO:0000313" key="6">
    <source>
        <dbReference type="EMBL" id="RDX75255.1"/>
    </source>
</evidence>
<dbReference type="InterPro" id="IPR006652">
    <property type="entry name" value="Kelch_1"/>
</dbReference>
<keyword evidence="1" id="KW-0880">Kelch repeat</keyword>
<dbReference type="Pfam" id="PF01344">
    <property type="entry name" value="Kelch_1"/>
    <property type="match status" value="1"/>
</dbReference>
<proteinExistence type="predicted"/>
<dbReference type="STRING" id="157652.A0A371FAE1"/>
<accession>A0A371FAE1</accession>
<dbReference type="SUPFAM" id="SSF57997">
    <property type="entry name" value="Tropomyosin"/>
    <property type="match status" value="1"/>
</dbReference>
<sequence length="696" mass="76880">MFGFSRRRMKLGRLKVQLSEANQGTRTPVRHPKRNGNSNGEGDAGSSGHSDEVDCQPSTEISNCASGSSEHWMVLSIDGDKPSPRSNHAAAVIGNKVIVVGGESGTGLLEDVQVLDFDRFSWTTASSKLYLSPSSLPLKIPACKGHSLVSWGKKALLVGGKTDPGSDRISVWAFDTETECWSLMEAKGDIPVARSGHSIVRSTSILILFGGEDAKRRKLNDLHMFDLKSLTWLPLHYTGTAPSPRFNHVAALYDDKILYIFGGSSKSRTVNDLYSLDFETMAWSRVKIRGFHPSPRAGCCGVLYGTKWYITGGGSRKKRYGETVIFDIVKNEWSLAVTSPTSSITTNKGFSMVLMQLKEKDFLVAFGGSKKEPSNQVEVLVMEKNESALGRESTPSKRSASVLLEKHSSSTRLASSRLNDCSQRLVDSVVRQNLASAIEHGSGRISLSESLVLDPNFPPTNTSLRKQFDHDEEYNTDLKIDKNSDESSFPQMNTSGAKTNIEEQKALLSGIPNQQNLVFENDMPESDVSFPENNKLGSLSTSNVYHYYESKVASLIRKNGILEGQLAASLASKDAAEKSLASVLKSRQEMERKLADALKEMDLMREKLANLELVQEEANNLSNIVHSDNVRLEHDVAFLKAVLDDTQKELHSTRGVIAGERARAFQLQYEVFHLKQRLQSMESRASTTPRKPFHVQ</sequence>
<reference evidence="6" key="1">
    <citation type="submission" date="2018-05" db="EMBL/GenBank/DDBJ databases">
        <title>Draft genome of Mucuna pruriens seed.</title>
        <authorList>
            <person name="Nnadi N.E."/>
            <person name="Vos R."/>
            <person name="Hasami M.H."/>
            <person name="Devisetty U.K."/>
            <person name="Aguiy J.C."/>
        </authorList>
    </citation>
    <scope>NUCLEOTIDE SEQUENCE [LARGE SCALE GENOMIC DNA]</scope>
    <source>
        <strain evidence="6">JCA_2017</strain>
    </source>
</reference>
<evidence type="ECO:0000313" key="7">
    <source>
        <dbReference type="Proteomes" id="UP000257109"/>
    </source>
</evidence>
<name>A0A371FAE1_MUCPR</name>
<dbReference type="Proteomes" id="UP000257109">
    <property type="component" value="Unassembled WGS sequence"/>
</dbReference>